<dbReference type="EMBL" id="JAAVTK010000004">
    <property type="protein sequence ID" value="NKI89370.1"/>
    <property type="molecule type" value="Genomic_DNA"/>
</dbReference>
<feature type="transmembrane region" description="Helical" evidence="5">
    <location>
        <begin position="177"/>
        <end position="194"/>
    </location>
</feature>
<dbReference type="PANTHER" id="PTHR37422">
    <property type="entry name" value="TEICHURONIC ACID BIOSYNTHESIS PROTEIN TUAE"/>
    <property type="match status" value="1"/>
</dbReference>
<feature type="transmembrane region" description="Helical" evidence="5">
    <location>
        <begin position="86"/>
        <end position="105"/>
    </location>
</feature>
<sequence>MKALSLPISLSPALGRQLLLPGAVLVALGTGWLASRMGIMIPGLLVGLPLAVLCLAALFQHPRLGVVAFIVYCFLVMTINRHLKGAPFGLGMDGILVLVWLAVIFHRNREVADWSRVNNDLCKLGLAWFVITVFEIGNPAGASILGWYYEMRGTTFYWFLSVPLAMMLFYRAKDLKLFLTLVIFFSVAGALYGLKQKAFGPDAAEQFWLDSGAAKTHILFGVLRVFSYYSEAAQFGASQAHVCVVCLVLALGPFKWWKRVVFGIASALCLEGMLISGTRGAMFVLIAGVFMYLVLSKQVKVLVLGGALAVGAFGVLKYTTIGNANPSVARMRTSLDPNDPSLQVRLRNQAKLREYLGPRPFGGGVGVIGMWGEKYNADKYLSTIAPDSYFVKVWAMYGIVGFLIWFGMMLYILGKSCGIVWRIRDPLLRQKLLALTAGFMGILMGSYGNEVMNQMPSAMIVYIGWAFVFLGPALDKGYAERHAEQPVMQSAAKHLACNDDSISRISGGTRDASLRSA</sequence>
<accession>A0ABX1HH39</accession>
<feature type="domain" description="O-antigen ligase-related" evidence="6">
    <location>
        <begin position="265"/>
        <end position="406"/>
    </location>
</feature>
<evidence type="ECO:0000256" key="4">
    <source>
        <dbReference type="ARBA" id="ARBA00023136"/>
    </source>
</evidence>
<dbReference type="InterPro" id="IPR051533">
    <property type="entry name" value="WaaL-like"/>
</dbReference>
<keyword evidence="3 5" id="KW-1133">Transmembrane helix</keyword>
<name>A0ABX1HH39_9BACT</name>
<proteinExistence type="predicted"/>
<feature type="transmembrane region" description="Helical" evidence="5">
    <location>
        <begin position="155"/>
        <end position="170"/>
    </location>
</feature>
<reference evidence="7 8" key="1">
    <citation type="submission" date="2020-03" db="EMBL/GenBank/DDBJ databases">
        <title>Genomic Encyclopedia of Type Strains, Phase IV (KMG-V): Genome sequencing to study the core and pangenomes of soil and plant-associated prokaryotes.</title>
        <authorList>
            <person name="Whitman W."/>
        </authorList>
    </citation>
    <scope>NUCLEOTIDE SEQUENCE [LARGE SCALE GENOMIC DNA]</scope>
    <source>
        <strain evidence="7 8">1B</strain>
    </source>
</reference>
<comment type="subcellular location">
    <subcellularLocation>
        <location evidence="1">Membrane</location>
        <topology evidence="1">Multi-pass membrane protein</topology>
    </subcellularLocation>
</comment>
<feature type="transmembrane region" description="Helical" evidence="5">
    <location>
        <begin position="39"/>
        <end position="59"/>
    </location>
</feature>
<dbReference type="RefSeq" id="WP_168672987.1">
    <property type="nucleotide sequence ID" value="NZ_JAAVTK010000004.1"/>
</dbReference>
<evidence type="ECO:0000256" key="1">
    <source>
        <dbReference type="ARBA" id="ARBA00004141"/>
    </source>
</evidence>
<keyword evidence="2 5" id="KW-0812">Transmembrane</keyword>
<keyword evidence="8" id="KW-1185">Reference proteome</keyword>
<feature type="transmembrane region" description="Helical" evidence="5">
    <location>
        <begin position="238"/>
        <end position="257"/>
    </location>
</feature>
<comment type="caution">
    <text evidence="7">The sequence shown here is derived from an EMBL/GenBank/DDBJ whole genome shotgun (WGS) entry which is preliminary data.</text>
</comment>
<feature type="transmembrane region" description="Helical" evidence="5">
    <location>
        <begin position="64"/>
        <end position="80"/>
    </location>
</feature>
<evidence type="ECO:0000313" key="8">
    <source>
        <dbReference type="Proteomes" id="UP000717634"/>
    </source>
</evidence>
<feature type="transmembrane region" description="Helical" evidence="5">
    <location>
        <begin position="126"/>
        <end position="149"/>
    </location>
</feature>
<gene>
    <name evidence="7" type="ORF">HBN54_001965</name>
</gene>
<dbReference type="Pfam" id="PF04932">
    <property type="entry name" value="Wzy_C"/>
    <property type="match status" value="1"/>
</dbReference>
<evidence type="ECO:0000256" key="3">
    <source>
        <dbReference type="ARBA" id="ARBA00022989"/>
    </source>
</evidence>
<organism evidence="7 8">
    <name type="scientific">Hymenobacter artigasi</name>
    <dbReference type="NCBI Taxonomy" id="2719616"/>
    <lineage>
        <taxon>Bacteria</taxon>
        <taxon>Pseudomonadati</taxon>
        <taxon>Bacteroidota</taxon>
        <taxon>Cytophagia</taxon>
        <taxon>Cytophagales</taxon>
        <taxon>Hymenobacteraceae</taxon>
        <taxon>Hymenobacter</taxon>
    </lineage>
</organism>
<dbReference type="Proteomes" id="UP000717634">
    <property type="component" value="Unassembled WGS sequence"/>
</dbReference>
<protein>
    <recommendedName>
        <fullName evidence="6">O-antigen ligase-related domain-containing protein</fullName>
    </recommendedName>
</protein>
<dbReference type="InterPro" id="IPR007016">
    <property type="entry name" value="O-antigen_ligase-rel_domated"/>
</dbReference>
<feature type="transmembrane region" description="Helical" evidence="5">
    <location>
        <begin position="432"/>
        <end position="449"/>
    </location>
</feature>
<evidence type="ECO:0000256" key="2">
    <source>
        <dbReference type="ARBA" id="ARBA00022692"/>
    </source>
</evidence>
<dbReference type="PANTHER" id="PTHR37422:SF13">
    <property type="entry name" value="LIPOPOLYSACCHARIDE BIOSYNTHESIS PROTEIN PA4999-RELATED"/>
    <property type="match status" value="1"/>
</dbReference>
<feature type="transmembrane region" description="Helical" evidence="5">
    <location>
        <begin position="455"/>
        <end position="474"/>
    </location>
</feature>
<evidence type="ECO:0000256" key="5">
    <source>
        <dbReference type="SAM" id="Phobius"/>
    </source>
</evidence>
<keyword evidence="4 5" id="KW-0472">Membrane</keyword>
<evidence type="ECO:0000313" key="7">
    <source>
        <dbReference type="EMBL" id="NKI89370.1"/>
    </source>
</evidence>
<feature type="transmembrane region" description="Helical" evidence="5">
    <location>
        <begin position="302"/>
        <end position="321"/>
    </location>
</feature>
<evidence type="ECO:0000259" key="6">
    <source>
        <dbReference type="Pfam" id="PF04932"/>
    </source>
</evidence>
<feature type="transmembrane region" description="Helical" evidence="5">
    <location>
        <begin position="394"/>
        <end position="412"/>
    </location>
</feature>